<dbReference type="InterPro" id="IPR024344">
    <property type="entry name" value="MDMPI_metal-binding"/>
</dbReference>
<gene>
    <name evidence="2" type="ORF">KDL01_38890</name>
</gene>
<organism evidence="2 3">
    <name type="scientific">Actinospica durhamensis</name>
    <dbReference type="NCBI Taxonomy" id="1508375"/>
    <lineage>
        <taxon>Bacteria</taxon>
        <taxon>Bacillati</taxon>
        <taxon>Actinomycetota</taxon>
        <taxon>Actinomycetes</taxon>
        <taxon>Catenulisporales</taxon>
        <taxon>Actinospicaceae</taxon>
        <taxon>Actinospica</taxon>
    </lineage>
</organism>
<dbReference type="Gene3D" id="1.20.120.450">
    <property type="entry name" value="dinb family like domain"/>
    <property type="match status" value="1"/>
</dbReference>
<dbReference type="Proteomes" id="UP000675781">
    <property type="component" value="Unassembled WGS sequence"/>
</dbReference>
<evidence type="ECO:0000313" key="2">
    <source>
        <dbReference type="EMBL" id="MBR7839293.1"/>
    </source>
</evidence>
<evidence type="ECO:0000259" key="1">
    <source>
        <dbReference type="Pfam" id="PF11716"/>
    </source>
</evidence>
<dbReference type="RefSeq" id="WP_212533731.1">
    <property type="nucleotide sequence ID" value="NZ_JAGSOG010000414.1"/>
</dbReference>
<name>A0A941IVG4_9ACTN</name>
<accession>A0A941IVG4</accession>
<dbReference type="Pfam" id="PF11716">
    <property type="entry name" value="MDMPI_N"/>
    <property type="match status" value="1"/>
</dbReference>
<dbReference type="GO" id="GO:0016853">
    <property type="term" value="F:isomerase activity"/>
    <property type="evidence" value="ECO:0007669"/>
    <property type="project" value="UniProtKB-KW"/>
</dbReference>
<comment type="caution">
    <text evidence="2">The sequence shown here is derived from an EMBL/GenBank/DDBJ whole genome shotgun (WGS) entry which is preliminary data.</text>
</comment>
<reference evidence="2" key="1">
    <citation type="submission" date="2021-04" db="EMBL/GenBank/DDBJ databases">
        <title>Genome based classification of Actinospica acidithermotolerans sp. nov., an actinobacterium isolated from an Indonesian hot spring.</title>
        <authorList>
            <person name="Kusuma A.B."/>
            <person name="Putra K.E."/>
            <person name="Nafisah S."/>
            <person name="Loh J."/>
            <person name="Nouioui I."/>
            <person name="Goodfellow M."/>
        </authorList>
    </citation>
    <scope>NUCLEOTIDE SEQUENCE</scope>
    <source>
        <strain evidence="2">CSCA 57</strain>
    </source>
</reference>
<dbReference type="InterPro" id="IPR034660">
    <property type="entry name" value="DinB/YfiT-like"/>
</dbReference>
<dbReference type="AlphaFoldDB" id="A0A941IVG4"/>
<evidence type="ECO:0000313" key="3">
    <source>
        <dbReference type="Proteomes" id="UP000675781"/>
    </source>
</evidence>
<sequence>MDSAGREVVRGALAQVGESLVRMLRQAAPQTPVVGSEWTLAEAASHVAIVLRAFAGAARGEGVRELPFDLGEGDFHHRLALLNGALISTMTDPDSARQLAVAVDLIEEGLAALLDTTATLDPAEELHTPWYGPGMTRTTDTLTALALGEVMMHGLDMARTTQVPWPIERSVALVLVREIILQMTPLMPTAAGRNAAVSYRIRWRGAPDRQPDLVISFGDGVVSTRETLSRERTDCSLWARPVGTLLLVYGRSSVWRQAFTGNVIAWGRRPQAATRLPDLLCQP</sequence>
<proteinExistence type="predicted"/>
<dbReference type="EMBL" id="JAGSOG010000414">
    <property type="protein sequence ID" value="MBR7839293.1"/>
    <property type="molecule type" value="Genomic_DNA"/>
</dbReference>
<dbReference type="GO" id="GO:0046872">
    <property type="term" value="F:metal ion binding"/>
    <property type="evidence" value="ECO:0007669"/>
    <property type="project" value="InterPro"/>
</dbReference>
<keyword evidence="3" id="KW-1185">Reference proteome</keyword>
<keyword evidence="2" id="KW-0413">Isomerase</keyword>
<dbReference type="SUPFAM" id="SSF109854">
    <property type="entry name" value="DinB/YfiT-like putative metalloenzymes"/>
    <property type="match status" value="1"/>
</dbReference>
<feature type="domain" description="Mycothiol-dependent maleylpyruvate isomerase metal-binding" evidence="1">
    <location>
        <begin position="15"/>
        <end position="158"/>
    </location>
</feature>
<protein>
    <submittedName>
        <fullName evidence="2">Maleylpyruvate isomerase N-terminal domain-containing protein</fullName>
    </submittedName>
</protein>